<evidence type="ECO:0000256" key="2">
    <source>
        <dbReference type="ARBA" id="ARBA00022692"/>
    </source>
</evidence>
<gene>
    <name evidence="7" type="ORF">SAMN05216215_1007155</name>
</gene>
<dbReference type="GO" id="GO:0015421">
    <property type="term" value="F:ABC-type oligopeptide transporter activity"/>
    <property type="evidence" value="ECO:0007669"/>
    <property type="project" value="TreeGrafter"/>
</dbReference>
<dbReference type="OrthoDB" id="4966664at2"/>
<dbReference type="GO" id="GO:0016887">
    <property type="term" value="F:ATP hydrolysis activity"/>
    <property type="evidence" value="ECO:0007669"/>
    <property type="project" value="InterPro"/>
</dbReference>
<evidence type="ECO:0000259" key="6">
    <source>
        <dbReference type="PROSITE" id="PS50929"/>
    </source>
</evidence>
<dbReference type="GO" id="GO:0005524">
    <property type="term" value="F:ATP binding"/>
    <property type="evidence" value="ECO:0007669"/>
    <property type="project" value="InterPro"/>
</dbReference>
<keyword evidence="2 5" id="KW-0812">Transmembrane</keyword>
<evidence type="ECO:0000256" key="3">
    <source>
        <dbReference type="ARBA" id="ARBA00022989"/>
    </source>
</evidence>
<accession>A0A1H2YT52</accession>
<evidence type="ECO:0000256" key="5">
    <source>
        <dbReference type="SAM" id="Phobius"/>
    </source>
</evidence>
<sequence length="521" mass="54570">MASRDSSASRFLWSLLAQRPGLLTLATISGALWMLPTALMPLVVGHAIDEGIRDGVDGALLGWVLVVVALGLTLMVAAGTLSWASHTLWLHGAVGSQRIVLGHVIGLGGTLTRKVRAGEVVTVGATDIYRVGGVFEVIGRATGSLVSFAVAAAAVLWISPVMGVVVLIGVPLATVGIGPLLAPLRRREEAQREELSQVSAQAADIVSGLRILRGVGGESRFHARFVDASQRVRVAGVAAGRIEALLSAAEILLPGLVTVLVTWIGARLALDGDISVGELVAFYGVSAYLVIPVRTATEAAYAFASAQVAAGRMGSLLRLEPEPAPPEHPKPLPPGPLELFDEASGLRIPAGELTVIDAGEHAEALAERLAGAAIADGVPLRDVEPDEVRRRIVLAHNQDQLFSGPARTEIDLESDVDVESALHAADAHDVMSALPADGLLDERARSLSGGQRQRLLLARALCADADVLILDEPTSAVDAHTEARIAERVGELRRGRTTVVLSQSPLWMAVADQVRHAGDDA</sequence>
<feature type="domain" description="ABC transmembrane type-1" evidence="6">
    <location>
        <begin position="25"/>
        <end position="305"/>
    </location>
</feature>
<evidence type="ECO:0000256" key="4">
    <source>
        <dbReference type="ARBA" id="ARBA00023136"/>
    </source>
</evidence>
<organism evidence="7 8">
    <name type="scientific">Saccharopolyspora shandongensis</name>
    <dbReference type="NCBI Taxonomy" id="418495"/>
    <lineage>
        <taxon>Bacteria</taxon>
        <taxon>Bacillati</taxon>
        <taxon>Actinomycetota</taxon>
        <taxon>Actinomycetes</taxon>
        <taxon>Pseudonocardiales</taxon>
        <taxon>Pseudonocardiaceae</taxon>
        <taxon>Saccharopolyspora</taxon>
    </lineage>
</organism>
<dbReference type="SUPFAM" id="SSF90123">
    <property type="entry name" value="ABC transporter transmembrane region"/>
    <property type="match status" value="1"/>
</dbReference>
<dbReference type="Pfam" id="PF00005">
    <property type="entry name" value="ABC_tran"/>
    <property type="match status" value="1"/>
</dbReference>
<protein>
    <submittedName>
        <fullName evidence="7">ABC-type multidrug transport system, ATPase and permease component</fullName>
    </submittedName>
</protein>
<dbReference type="PROSITE" id="PS50929">
    <property type="entry name" value="ABC_TM1F"/>
    <property type="match status" value="1"/>
</dbReference>
<dbReference type="InterPro" id="IPR011527">
    <property type="entry name" value="ABC1_TM_dom"/>
</dbReference>
<keyword evidence="3 5" id="KW-1133">Transmembrane helix</keyword>
<evidence type="ECO:0000313" key="8">
    <source>
        <dbReference type="Proteomes" id="UP000199529"/>
    </source>
</evidence>
<feature type="transmembrane region" description="Helical" evidence="5">
    <location>
        <begin position="164"/>
        <end position="182"/>
    </location>
</feature>
<dbReference type="InterPro" id="IPR039421">
    <property type="entry name" value="Type_1_exporter"/>
</dbReference>
<feature type="transmembrane region" description="Helical" evidence="5">
    <location>
        <begin position="137"/>
        <end position="158"/>
    </location>
</feature>
<dbReference type="Pfam" id="PF00664">
    <property type="entry name" value="ABC_membrane"/>
    <property type="match status" value="1"/>
</dbReference>
<dbReference type="EMBL" id="FNOK01000007">
    <property type="protein sequence ID" value="SDX08360.1"/>
    <property type="molecule type" value="Genomic_DNA"/>
</dbReference>
<dbReference type="InterPro" id="IPR036640">
    <property type="entry name" value="ABC1_TM_sf"/>
</dbReference>
<proteinExistence type="predicted"/>
<dbReference type="Gene3D" id="1.20.1560.10">
    <property type="entry name" value="ABC transporter type 1, transmembrane domain"/>
    <property type="match status" value="1"/>
</dbReference>
<dbReference type="Proteomes" id="UP000199529">
    <property type="component" value="Unassembled WGS sequence"/>
</dbReference>
<dbReference type="Gene3D" id="3.40.50.300">
    <property type="entry name" value="P-loop containing nucleotide triphosphate hydrolases"/>
    <property type="match status" value="1"/>
</dbReference>
<keyword evidence="8" id="KW-1185">Reference proteome</keyword>
<dbReference type="RefSeq" id="WP_093264093.1">
    <property type="nucleotide sequence ID" value="NZ_FNOK01000007.1"/>
</dbReference>
<evidence type="ECO:0000313" key="7">
    <source>
        <dbReference type="EMBL" id="SDX08360.1"/>
    </source>
</evidence>
<dbReference type="InterPro" id="IPR017871">
    <property type="entry name" value="ABC_transporter-like_CS"/>
</dbReference>
<dbReference type="AlphaFoldDB" id="A0A1H2YT52"/>
<reference evidence="8" key="1">
    <citation type="submission" date="2016-10" db="EMBL/GenBank/DDBJ databases">
        <authorList>
            <person name="Varghese N."/>
            <person name="Submissions S."/>
        </authorList>
    </citation>
    <scope>NUCLEOTIDE SEQUENCE [LARGE SCALE GENOMIC DNA]</scope>
    <source>
        <strain evidence="8">CGMCC 4.3530</strain>
    </source>
</reference>
<evidence type="ECO:0000256" key="1">
    <source>
        <dbReference type="ARBA" id="ARBA00004651"/>
    </source>
</evidence>
<keyword evidence="4 5" id="KW-0472">Membrane</keyword>
<dbReference type="PANTHER" id="PTHR43394">
    <property type="entry name" value="ATP-DEPENDENT PERMEASE MDL1, MITOCHONDRIAL"/>
    <property type="match status" value="1"/>
</dbReference>
<name>A0A1H2YT52_9PSEU</name>
<dbReference type="STRING" id="418495.SAMN05216215_1007155"/>
<feature type="transmembrane region" description="Helical" evidence="5">
    <location>
        <begin position="60"/>
        <end position="81"/>
    </location>
</feature>
<dbReference type="InterPro" id="IPR003439">
    <property type="entry name" value="ABC_transporter-like_ATP-bd"/>
</dbReference>
<comment type="subcellular location">
    <subcellularLocation>
        <location evidence="1">Cell membrane</location>
        <topology evidence="1">Multi-pass membrane protein</topology>
    </subcellularLocation>
</comment>
<dbReference type="PROSITE" id="PS00211">
    <property type="entry name" value="ABC_TRANSPORTER_1"/>
    <property type="match status" value="1"/>
</dbReference>
<dbReference type="InterPro" id="IPR027417">
    <property type="entry name" value="P-loop_NTPase"/>
</dbReference>
<dbReference type="SUPFAM" id="SSF52540">
    <property type="entry name" value="P-loop containing nucleoside triphosphate hydrolases"/>
    <property type="match status" value="1"/>
</dbReference>
<feature type="transmembrane region" description="Helical" evidence="5">
    <location>
        <begin position="21"/>
        <end position="48"/>
    </location>
</feature>
<dbReference type="PANTHER" id="PTHR43394:SF1">
    <property type="entry name" value="ATP-BINDING CASSETTE SUB-FAMILY B MEMBER 10, MITOCHONDRIAL"/>
    <property type="match status" value="1"/>
</dbReference>
<dbReference type="GO" id="GO:0005886">
    <property type="term" value="C:plasma membrane"/>
    <property type="evidence" value="ECO:0007669"/>
    <property type="project" value="UniProtKB-SubCell"/>
</dbReference>